<dbReference type="Pfam" id="PF05147">
    <property type="entry name" value="LANC_like"/>
    <property type="match status" value="1"/>
</dbReference>
<dbReference type="AlphaFoldDB" id="A0A8J3MUD2"/>
<dbReference type="Proteomes" id="UP000612362">
    <property type="component" value="Unassembled WGS sequence"/>
</dbReference>
<proteinExistence type="predicted"/>
<comment type="caution">
    <text evidence="2">The sequence shown here is derived from an EMBL/GenBank/DDBJ whole genome shotgun (WGS) entry which is preliminary data.</text>
</comment>
<dbReference type="InterPro" id="IPR007822">
    <property type="entry name" value="LANC-like"/>
</dbReference>
<protein>
    <recommendedName>
        <fullName evidence="4">Lanthionine synthetase C-like protein</fullName>
    </recommendedName>
</protein>
<keyword evidence="3" id="KW-1185">Reference proteome</keyword>
<reference evidence="2" key="1">
    <citation type="submission" date="2020-10" db="EMBL/GenBank/DDBJ databases">
        <title>Taxonomic study of unclassified bacteria belonging to the class Ktedonobacteria.</title>
        <authorList>
            <person name="Yabe S."/>
            <person name="Wang C.M."/>
            <person name="Zheng Y."/>
            <person name="Sakai Y."/>
            <person name="Cavaletti L."/>
            <person name="Monciardini P."/>
            <person name="Donadio S."/>
        </authorList>
    </citation>
    <scope>NUCLEOTIDE SEQUENCE</scope>
    <source>
        <strain evidence="2">SOSP1-1</strain>
    </source>
</reference>
<dbReference type="GO" id="GO:0046872">
    <property type="term" value="F:metal ion binding"/>
    <property type="evidence" value="ECO:0007669"/>
    <property type="project" value="UniProtKB-KW"/>
</dbReference>
<feature type="binding site" evidence="1">
    <location>
        <position position="46"/>
    </location>
    <ligand>
        <name>Zn(2+)</name>
        <dbReference type="ChEBI" id="CHEBI:29105"/>
    </ligand>
</feature>
<evidence type="ECO:0000256" key="1">
    <source>
        <dbReference type="PIRSR" id="PIRSR607822-1"/>
    </source>
</evidence>
<dbReference type="GO" id="GO:0031179">
    <property type="term" value="P:peptide modification"/>
    <property type="evidence" value="ECO:0007669"/>
    <property type="project" value="InterPro"/>
</dbReference>
<dbReference type="EMBL" id="BNJF01000004">
    <property type="protein sequence ID" value="GHO49212.1"/>
    <property type="molecule type" value="Genomic_DNA"/>
</dbReference>
<evidence type="ECO:0000313" key="2">
    <source>
        <dbReference type="EMBL" id="GHO49212.1"/>
    </source>
</evidence>
<keyword evidence="1" id="KW-0479">Metal-binding</keyword>
<dbReference type="PRINTS" id="PR01955">
    <property type="entry name" value="LANCFRANKIA"/>
</dbReference>
<gene>
    <name evidence="2" type="ORF">KSX_73750</name>
</gene>
<evidence type="ECO:0008006" key="4">
    <source>
        <dbReference type="Google" id="ProtNLM"/>
    </source>
</evidence>
<evidence type="ECO:0000313" key="3">
    <source>
        <dbReference type="Proteomes" id="UP000612362"/>
    </source>
</evidence>
<accession>A0A8J3MUD2</accession>
<feature type="binding site" evidence="1">
    <location>
        <position position="96"/>
    </location>
    <ligand>
        <name>Zn(2+)</name>
        <dbReference type="ChEBI" id="CHEBI:29105"/>
    </ligand>
</feature>
<dbReference type="Gene3D" id="1.50.10.20">
    <property type="match status" value="1"/>
</dbReference>
<dbReference type="SUPFAM" id="SSF158745">
    <property type="entry name" value="LanC-like"/>
    <property type="match status" value="1"/>
</dbReference>
<keyword evidence="1" id="KW-0862">Zinc</keyword>
<sequence length="175" mass="19549">MQGAIERWSTWLIKHHLTLPWGRDWPSLLPTQYQLHDCVPSRTAWCYGTPGIARTLWLAGQALGREDVCIVAREALAAVLRRPARQRNIDDPQICHGMAGLLLICLRFAYDDAQACSPWLQEALPLLMADVFSRWKEKKAQMEPGFLTGAVGGALTLIAALTSQEATWDQVLLLS</sequence>
<name>A0A8J3MUD2_9CHLR</name>
<organism evidence="2 3">
    <name type="scientific">Ktedonospora formicarum</name>
    <dbReference type="NCBI Taxonomy" id="2778364"/>
    <lineage>
        <taxon>Bacteria</taxon>
        <taxon>Bacillati</taxon>
        <taxon>Chloroflexota</taxon>
        <taxon>Ktedonobacteria</taxon>
        <taxon>Ktedonobacterales</taxon>
        <taxon>Ktedonobacteraceae</taxon>
        <taxon>Ktedonospora</taxon>
    </lineage>
</organism>
<feature type="binding site" evidence="1">
    <location>
        <position position="95"/>
    </location>
    <ligand>
        <name>Zn(2+)</name>
        <dbReference type="ChEBI" id="CHEBI:29105"/>
    </ligand>
</feature>
<dbReference type="PRINTS" id="PR01950">
    <property type="entry name" value="LANCSUPER"/>
</dbReference>